<sequence length="453" mass="50364">MEGLPPPPPRAQDTTVSPPVPPEAESTSILSFGGPGWIADVFDVQVDFDNDVLVRDKGQKFTVPFTSCREAIPMYRPGDVVSGFITVKSPPGFEVTANMITVKAEEYVCLLDPYVTNDMKSVKQIVSPSPVLIGGEQTFRFELDLSCSVVVDPEGVPPTMPVELCSAEEDYIGTQFAIKHALVVEIQRPWWTFDVNFHEPFAVYDNTKPAPAKSVGRKQMSENDLEQIILTEVQASYLDDDDERDEDEIRETCTKLYEEGLKVESHVLQVSDFPAEFCSFNYGCDSVNMDEGIIGVLTIRNSRVDVNHLQLSFYKNESIDGVLWETVLNVIEIGNDGLTRKGEKCQTPFTPAFEEKQIRIGFEGFKTQTSKPVELDVEDEGAFISPTLSKRSSGTGRSLHKHTMSVEYFIRLSITAADECNYWDTNEVFVHRQRLPEGAAKKDSVTEGGGSGV</sequence>
<protein>
    <submittedName>
        <fullName evidence="2">Uncharacterized protein</fullName>
    </submittedName>
</protein>
<evidence type="ECO:0000313" key="3">
    <source>
        <dbReference type="Proteomes" id="UP001165065"/>
    </source>
</evidence>
<evidence type="ECO:0000256" key="1">
    <source>
        <dbReference type="SAM" id="MobiDB-lite"/>
    </source>
</evidence>
<dbReference type="EMBL" id="BRYA01000590">
    <property type="protein sequence ID" value="GMI24698.1"/>
    <property type="molecule type" value="Genomic_DNA"/>
</dbReference>
<dbReference type="OrthoDB" id="190951at2759"/>
<gene>
    <name evidence="2" type="ORF">TrCOL_g10381</name>
</gene>
<accession>A0A9W7FWV2</accession>
<keyword evidence="3" id="KW-1185">Reference proteome</keyword>
<dbReference type="InterPro" id="IPR014752">
    <property type="entry name" value="Arrestin-like_C"/>
</dbReference>
<feature type="compositionally biased region" description="Pro residues" evidence="1">
    <location>
        <begin position="1"/>
        <end position="10"/>
    </location>
</feature>
<reference evidence="3" key="1">
    <citation type="journal article" date="2023" name="Commun. Biol.">
        <title>Genome analysis of Parmales, the sister group of diatoms, reveals the evolutionary specialization of diatoms from phago-mixotrophs to photoautotrophs.</title>
        <authorList>
            <person name="Ban H."/>
            <person name="Sato S."/>
            <person name="Yoshikawa S."/>
            <person name="Yamada K."/>
            <person name="Nakamura Y."/>
            <person name="Ichinomiya M."/>
            <person name="Sato N."/>
            <person name="Blanc-Mathieu R."/>
            <person name="Endo H."/>
            <person name="Kuwata A."/>
            <person name="Ogata H."/>
        </authorList>
    </citation>
    <scope>NUCLEOTIDE SEQUENCE [LARGE SCALE GENOMIC DNA]</scope>
</reference>
<dbReference type="AlphaFoldDB" id="A0A9W7FWV2"/>
<proteinExistence type="predicted"/>
<organism evidence="2 3">
    <name type="scientific">Triparma columacea</name>
    <dbReference type="NCBI Taxonomy" id="722753"/>
    <lineage>
        <taxon>Eukaryota</taxon>
        <taxon>Sar</taxon>
        <taxon>Stramenopiles</taxon>
        <taxon>Ochrophyta</taxon>
        <taxon>Bolidophyceae</taxon>
        <taxon>Parmales</taxon>
        <taxon>Triparmaceae</taxon>
        <taxon>Triparma</taxon>
    </lineage>
</organism>
<evidence type="ECO:0000313" key="2">
    <source>
        <dbReference type="EMBL" id="GMI24698.1"/>
    </source>
</evidence>
<dbReference type="Gene3D" id="2.60.40.640">
    <property type="match status" value="1"/>
</dbReference>
<dbReference type="Proteomes" id="UP001165065">
    <property type="component" value="Unassembled WGS sequence"/>
</dbReference>
<name>A0A9W7FWV2_9STRA</name>
<feature type="region of interest" description="Disordered" evidence="1">
    <location>
        <begin position="1"/>
        <end position="26"/>
    </location>
</feature>
<comment type="caution">
    <text evidence="2">The sequence shown here is derived from an EMBL/GenBank/DDBJ whole genome shotgun (WGS) entry which is preliminary data.</text>
</comment>